<comment type="caution">
    <text evidence="1">The sequence shown here is derived from an EMBL/GenBank/DDBJ whole genome shotgun (WGS) entry which is preliminary data.</text>
</comment>
<name>A0ACC2PR99_9HYME</name>
<dbReference type="Proteomes" id="UP001239111">
    <property type="component" value="Chromosome 1"/>
</dbReference>
<sequence length="403" mass="45153">MVRLSKQPAIQHISHAKIAVCPLMHFSHARAGASQQKHRILSLKSLPFNSIPSSSKRSIPSRNFFKNVSIGSDLPVPLKLPITKGGLYLYSREYITVCIKQANTKLNPEIINFTIHSAAKLHQTGAQLWSLALITPLILGPFIDINDQYWLNYTTLLEITCIVAEYKISFETLGFSELGNEDYLESFQRLYNLKLIPKQHLLIHYIRLILKFGPLYLYNTLRPEAEHQFFKQAIEKTKNLKDPSKSLAMHHQISLIDCPGDDEDEDEGVRSRPTVLCKSLPYAHLVPASLEEITTVLWIENECDVKEGSPKNDTCASESMKSRDNVCEKLDATSAPMPTTHEPSQQVQPQNSGIAEVVLIDGVSITQEEFKDLSIVIEPEQLPTDPLDTGNQTASTDAADHVS</sequence>
<accession>A0ACC2PR99</accession>
<proteinExistence type="predicted"/>
<gene>
    <name evidence="1" type="ORF">QAD02_021918</name>
</gene>
<reference evidence="1" key="1">
    <citation type="submission" date="2023-04" db="EMBL/GenBank/DDBJ databases">
        <title>A chromosome-level genome assembly of the parasitoid wasp Eretmocerus hayati.</title>
        <authorList>
            <person name="Zhong Y."/>
            <person name="Liu S."/>
            <person name="Liu Y."/>
        </authorList>
    </citation>
    <scope>NUCLEOTIDE SEQUENCE</scope>
    <source>
        <strain evidence="1">ZJU_SS_LIU_2023</strain>
    </source>
</reference>
<evidence type="ECO:0000313" key="1">
    <source>
        <dbReference type="EMBL" id="KAJ8686124.1"/>
    </source>
</evidence>
<organism evidence="1 2">
    <name type="scientific">Eretmocerus hayati</name>
    <dbReference type="NCBI Taxonomy" id="131215"/>
    <lineage>
        <taxon>Eukaryota</taxon>
        <taxon>Metazoa</taxon>
        <taxon>Ecdysozoa</taxon>
        <taxon>Arthropoda</taxon>
        <taxon>Hexapoda</taxon>
        <taxon>Insecta</taxon>
        <taxon>Pterygota</taxon>
        <taxon>Neoptera</taxon>
        <taxon>Endopterygota</taxon>
        <taxon>Hymenoptera</taxon>
        <taxon>Apocrita</taxon>
        <taxon>Proctotrupomorpha</taxon>
        <taxon>Chalcidoidea</taxon>
        <taxon>Aphelinidae</taxon>
        <taxon>Aphelininae</taxon>
        <taxon>Eretmocerus</taxon>
    </lineage>
</organism>
<dbReference type="EMBL" id="CM056741">
    <property type="protein sequence ID" value="KAJ8686124.1"/>
    <property type="molecule type" value="Genomic_DNA"/>
</dbReference>
<protein>
    <submittedName>
        <fullName evidence="1">Uncharacterized protein</fullName>
    </submittedName>
</protein>
<keyword evidence="2" id="KW-1185">Reference proteome</keyword>
<evidence type="ECO:0000313" key="2">
    <source>
        <dbReference type="Proteomes" id="UP001239111"/>
    </source>
</evidence>